<dbReference type="AlphaFoldDB" id="A0AAE1PB60"/>
<sequence>MDNTIVYIQGVMVLGTLHPAVKVLGTVLQTHVHLVYGAPWCMECEVFIWKVKRLAASNKEETHTHRLSSWHTL</sequence>
<protein>
    <submittedName>
        <fullName evidence="1">Uncharacterized protein</fullName>
    </submittedName>
</protein>
<gene>
    <name evidence="1" type="ORF">Pmani_023206</name>
</gene>
<comment type="caution">
    <text evidence="1">The sequence shown here is derived from an EMBL/GenBank/DDBJ whole genome shotgun (WGS) entry which is preliminary data.</text>
</comment>
<proteinExistence type="predicted"/>
<dbReference type="Proteomes" id="UP001292094">
    <property type="component" value="Unassembled WGS sequence"/>
</dbReference>
<organism evidence="1 2">
    <name type="scientific">Petrolisthes manimaculis</name>
    <dbReference type="NCBI Taxonomy" id="1843537"/>
    <lineage>
        <taxon>Eukaryota</taxon>
        <taxon>Metazoa</taxon>
        <taxon>Ecdysozoa</taxon>
        <taxon>Arthropoda</taxon>
        <taxon>Crustacea</taxon>
        <taxon>Multicrustacea</taxon>
        <taxon>Malacostraca</taxon>
        <taxon>Eumalacostraca</taxon>
        <taxon>Eucarida</taxon>
        <taxon>Decapoda</taxon>
        <taxon>Pleocyemata</taxon>
        <taxon>Anomura</taxon>
        <taxon>Galatheoidea</taxon>
        <taxon>Porcellanidae</taxon>
        <taxon>Petrolisthes</taxon>
    </lineage>
</organism>
<evidence type="ECO:0000313" key="2">
    <source>
        <dbReference type="Proteomes" id="UP001292094"/>
    </source>
</evidence>
<name>A0AAE1PB60_9EUCA</name>
<dbReference type="EMBL" id="JAWZYT010002368">
    <property type="protein sequence ID" value="KAK4304868.1"/>
    <property type="molecule type" value="Genomic_DNA"/>
</dbReference>
<reference evidence="1" key="1">
    <citation type="submission" date="2023-11" db="EMBL/GenBank/DDBJ databases">
        <title>Genome assemblies of two species of porcelain crab, Petrolisthes cinctipes and Petrolisthes manimaculis (Anomura: Porcellanidae).</title>
        <authorList>
            <person name="Angst P."/>
        </authorList>
    </citation>
    <scope>NUCLEOTIDE SEQUENCE</scope>
    <source>
        <strain evidence="1">PB745_02</strain>
        <tissue evidence="1">Gill</tissue>
    </source>
</reference>
<accession>A0AAE1PB60</accession>
<keyword evidence="2" id="KW-1185">Reference proteome</keyword>
<evidence type="ECO:0000313" key="1">
    <source>
        <dbReference type="EMBL" id="KAK4304868.1"/>
    </source>
</evidence>